<keyword evidence="1" id="KW-0812">Transmembrane</keyword>
<dbReference type="Gene3D" id="3.90.550.10">
    <property type="entry name" value="Spore Coat Polysaccharide Biosynthesis Protein SpsA, Chain A"/>
    <property type="match status" value="1"/>
</dbReference>
<dbReference type="PANTHER" id="PTHR43179">
    <property type="entry name" value="RHAMNOSYLTRANSFERASE WBBL"/>
    <property type="match status" value="1"/>
</dbReference>
<evidence type="ECO:0000256" key="1">
    <source>
        <dbReference type="SAM" id="Phobius"/>
    </source>
</evidence>
<dbReference type="RefSeq" id="WP_344822003.1">
    <property type="nucleotide sequence ID" value="NZ_BAABEZ010000001.1"/>
</dbReference>
<evidence type="ECO:0000313" key="4">
    <source>
        <dbReference type="Proteomes" id="UP001501410"/>
    </source>
</evidence>
<name>A0ABP8MEE1_9BACT</name>
<dbReference type="Pfam" id="PF00535">
    <property type="entry name" value="Glycos_transf_2"/>
    <property type="match status" value="1"/>
</dbReference>
<feature type="transmembrane region" description="Helical" evidence="1">
    <location>
        <begin position="323"/>
        <end position="343"/>
    </location>
</feature>
<dbReference type="PANTHER" id="PTHR43179:SF7">
    <property type="entry name" value="RHAMNOSYLTRANSFERASE WBBL"/>
    <property type="match status" value="1"/>
</dbReference>
<comment type="caution">
    <text evidence="3">The sequence shown here is derived from an EMBL/GenBank/DDBJ whole genome shotgun (WGS) entry which is preliminary data.</text>
</comment>
<evidence type="ECO:0000259" key="2">
    <source>
        <dbReference type="Pfam" id="PF00535"/>
    </source>
</evidence>
<evidence type="ECO:0000313" key="3">
    <source>
        <dbReference type="EMBL" id="GAA4449299.1"/>
    </source>
</evidence>
<dbReference type="EMBL" id="BAABEZ010000001">
    <property type="protein sequence ID" value="GAA4449299.1"/>
    <property type="molecule type" value="Genomic_DNA"/>
</dbReference>
<dbReference type="Proteomes" id="UP001501410">
    <property type="component" value="Unassembled WGS sequence"/>
</dbReference>
<sequence>MKKVSIIIVNYNVQYFIELCLHSVMRACAGTDAEVIVVDNHSSDDSCALIRREFPSVVLIENKENTGFSKANNQGVEIAKGEYILFLNPDTVMPEDFLRKTIAYMDAHPKAGALGPRLIDGKGSFAPDGKKSFPTLSVALFKSSGLNKVFPRSPYFNKYYAVHVGEFEQAPVEVLSGCCMLVRSSLFPGIGKAFDEDYFMYCEDVDLSYRIAQSGHENMYFPDATLIHYKGESTKKATLSYIRVFNEALSTFVRKHYSKTNATLFILLINVGIAMRAVWSFLKVFFRLFKTPIFDALALLGVLLLMNNLWVEGVKHLKPIGNATLYATFPVYILLWTLSIYLNGGYDQPYRALRVVRGMLIGTIIILAYFGILSAEFRYSRAVILFSGAIGALAIVGLRELLHWTGISRIVRYNQVPKRAVIVATEAHFRETAELLEQVHYAPDIVGRISIGTADGQALGNISEMKALLHTLSINEVVFCVNGLQYQTILQQMQDCGDAYDYKIHIPGSRSFVGSNSSHTAGDLYTADKRYNIATFVSARNKRVFDMLASLCLLLLYPVLLFRVHEPGGLLSNIFSVLLGRKAWVGYSRELGLPQVKPYVLPPYALQHGYEPGGEVVQLAATEYAEHYVVGLDFSLLLKNLKFLGKKSA</sequence>
<organism evidence="3 4">
    <name type="scientific">Rurimicrobium arvi</name>
    <dbReference type="NCBI Taxonomy" id="2049916"/>
    <lineage>
        <taxon>Bacteria</taxon>
        <taxon>Pseudomonadati</taxon>
        <taxon>Bacteroidota</taxon>
        <taxon>Chitinophagia</taxon>
        <taxon>Chitinophagales</taxon>
        <taxon>Chitinophagaceae</taxon>
        <taxon>Rurimicrobium</taxon>
    </lineage>
</organism>
<feature type="transmembrane region" description="Helical" evidence="1">
    <location>
        <begin position="264"/>
        <end position="286"/>
    </location>
</feature>
<feature type="transmembrane region" description="Helical" evidence="1">
    <location>
        <begin position="355"/>
        <end position="373"/>
    </location>
</feature>
<feature type="transmembrane region" description="Helical" evidence="1">
    <location>
        <begin position="379"/>
        <end position="402"/>
    </location>
</feature>
<keyword evidence="1" id="KW-0472">Membrane</keyword>
<dbReference type="CDD" id="cd04186">
    <property type="entry name" value="GT_2_like_c"/>
    <property type="match status" value="1"/>
</dbReference>
<feature type="domain" description="Glycosyltransferase 2-like" evidence="2">
    <location>
        <begin position="5"/>
        <end position="133"/>
    </location>
</feature>
<feature type="transmembrane region" description="Helical" evidence="1">
    <location>
        <begin position="293"/>
        <end position="311"/>
    </location>
</feature>
<dbReference type="SUPFAM" id="SSF53448">
    <property type="entry name" value="Nucleotide-diphospho-sugar transferases"/>
    <property type="match status" value="1"/>
</dbReference>
<proteinExistence type="predicted"/>
<accession>A0ABP8MEE1</accession>
<dbReference type="InterPro" id="IPR029044">
    <property type="entry name" value="Nucleotide-diphossugar_trans"/>
</dbReference>
<keyword evidence="1" id="KW-1133">Transmembrane helix</keyword>
<protein>
    <recommendedName>
        <fullName evidence="2">Glycosyltransferase 2-like domain-containing protein</fullName>
    </recommendedName>
</protein>
<dbReference type="InterPro" id="IPR001173">
    <property type="entry name" value="Glyco_trans_2-like"/>
</dbReference>
<keyword evidence="4" id="KW-1185">Reference proteome</keyword>
<reference evidence="4" key="1">
    <citation type="journal article" date="2019" name="Int. J. Syst. Evol. Microbiol.">
        <title>The Global Catalogue of Microorganisms (GCM) 10K type strain sequencing project: providing services to taxonomists for standard genome sequencing and annotation.</title>
        <authorList>
            <consortium name="The Broad Institute Genomics Platform"/>
            <consortium name="The Broad Institute Genome Sequencing Center for Infectious Disease"/>
            <person name="Wu L."/>
            <person name="Ma J."/>
        </authorList>
    </citation>
    <scope>NUCLEOTIDE SEQUENCE [LARGE SCALE GENOMIC DNA]</scope>
    <source>
        <strain evidence="4">JCM 31921</strain>
    </source>
</reference>
<gene>
    <name evidence="3" type="ORF">GCM10023092_03190</name>
</gene>